<evidence type="ECO:0000259" key="2">
    <source>
        <dbReference type="PROSITE" id="PS51752"/>
    </source>
</evidence>
<dbReference type="AlphaFoldDB" id="A0A136IJK2"/>
<dbReference type="SUPFAM" id="SSF51101">
    <property type="entry name" value="Mannose-binding lectins"/>
    <property type="match status" value="1"/>
</dbReference>
<dbReference type="EMBL" id="KQ964310">
    <property type="protein sequence ID" value="KXJ84928.1"/>
    <property type="molecule type" value="Genomic_DNA"/>
</dbReference>
<dbReference type="Gene3D" id="2.100.10.30">
    <property type="entry name" value="Jacalin-like lectin domain"/>
    <property type="match status" value="1"/>
</dbReference>
<dbReference type="InterPro" id="IPR001229">
    <property type="entry name" value="Jacalin-like_lectin_dom"/>
</dbReference>
<organism evidence="3 4">
    <name type="scientific">Microdochium bolleyi</name>
    <dbReference type="NCBI Taxonomy" id="196109"/>
    <lineage>
        <taxon>Eukaryota</taxon>
        <taxon>Fungi</taxon>
        <taxon>Dikarya</taxon>
        <taxon>Ascomycota</taxon>
        <taxon>Pezizomycotina</taxon>
        <taxon>Sordariomycetes</taxon>
        <taxon>Xylariomycetidae</taxon>
        <taxon>Xylariales</taxon>
        <taxon>Microdochiaceae</taxon>
        <taxon>Microdochium</taxon>
    </lineage>
</organism>
<keyword evidence="1" id="KW-0732">Signal</keyword>
<dbReference type="InParanoid" id="A0A136IJK2"/>
<keyword evidence="4" id="KW-1185">Reference proteome</keyword>
<gene>
    <name evidence="3" type="ORF">Micbo1qcDRAFT_225563</name>
</gene>
<feature type="chain" id="PRO_5007292707" description="Jacalin-type lectin domain-containing protein" evidence="1">
    <location>
        <begin position="19"/>
        <end position="364"/>
    </location>
</feature>
<evidence type="ECO:0000313" key="3">
    <source>
        <dbReference type="EMBL" id="KXJ84928.1"/>
    </source>
</evidence>
<dbReference type="InterPro" id="IPR036404">
    <property type="entry name" value="Jacalin-like_lectin_dom_sf"/>
</dbReference>
<proteinExistence type="predicted"/>
<evidence type="ECO:0000256" key="1">
    <source>
        <dbReference type="SAM" id="SignalP"/>
    </source>
</evidence>
<dbReference type="OrthoDB" id="4758433at2759"/>
<reference evidence="4" key="1">
    <citation type="submission" date="2016-02" db="EMBL/GenBank/DDBJ databases">
        <title>Draft genome sequence of Microdochium bolleyi, a fungal endophyte of beachgrass.</title>
        <authorList>
            <consortium name="DOE Joint Genome Institute"/>
            <person name="David A.S."/>
            <person name="May G."/>
            <person name="Haridas S."/>
            <person name="Lim J."/>
            <person name="Wang M."/>
            <person name="Labutti K."/>
            <person name="Lipzen A."/>
            <person name="Barry K."/>
            <person name="Grigoriev I.V."/>
        </authorList>
    </citation>
    <scope>NUCLEOTIDE SEQUENCE [LARGE SCALE GENOMIC DNA]</scope>
    <source>
        <strain evidence="4">J235TASD1</strain>
    </source>
</reference>
<dbReference type="Proteomes" id="UP000070501">
    <property type="component" value="Unassembled WGS sequence"/>
</dbReference>
<feature type="domain" description="Jacalin-type lectin" evidence="2">
    <location>
        <begin position="26"/>
        <end position="165"/>
    </location>
</feature>
<name>A0A136IJK2_9PEZI</name>
<evidence type="ECO:0000313" key="4">
    <source>
        <dbReference type="Proteomes" id="UP000070501"/>
    </source>
</evidence>
<dbReference type="Gene3D" id="2.170.15.10">
    <property type="entry name" value="Proaerolysin, chain A, domain 3"/>
    <property type="match status" value="1"/>
</dbReference>
<dbReference type="PROSITE" id="PS51752">
    <property type="entry name" value="JACALIN_LECTIN"/>
    <property type="match status" value="1"/>
</dbReference>
<accession>A0A136IJK2</accession>
<feature type="signal peptide" evidence="1">
    <location>
        <begin position="1"/>
        <end position="18"/>
    </location>
</feature>
<sequence>MKLAAFFMVLGLALVVLANEWPKDMRAATHRVGGELGTEFSFIADVEHVMTKIKVWRKHYDVVGIKVFFSDGREALFGSQHDEMREYEFDRKKAEHITKLWLWPNPWGNLLGRIKFETSAKGTFDVGQSSDKQDSRDINVASGIPIGVVGRSTRRIDEFAFVFLPKMRRIYYDNIKLSDFDREANLELQTLDEAYFTYHGKYYEPDFHSDKTFVTQHSFTHSHSSVAGGQVSYEVQLPLVATVGSTVKWETSRTQTVAESMSESKTIGFSLANKVASKEDQTHCVAQLRVGTLSLSWEGTLNLVVDLGFGKPGRHFKIPGQGTLDRVDCSVTSAYCRARVVTGLEDGPAARLKRFATLPREGEV</sequence>
<protein>
    <recommendedName>
        <fullName evidence="2">Jacalin-type lectin domain-containing protein</fullName>
    </recommendedName>
</protein>